<dbReference type="GO" id="GO:0000172">
    <property type="term" value="C:ribonuclease MRP complex"/>
    <property type="evidence" value="ECO:0007669"/>
    <property type="project" value="InterPro"/>
</dbReference>
<feature type="region of interest" description="Disordered" evidence="1">
    <location>
        <begin position="1"/>
        <end position="37"/>
    </location>
</feature>
<accession>A0A226EH09</accession>
<evidence type="ECO:0000313" key="3">
    <source>
        <dbReference type="EMBL" id="OXA56915.1"/>
    </source>
</evidence>
<dbReference type="SUPFAM" id="SSF55315">
    <property type="entry name" value="L30e-like"/>
    <property type="match status" value="1"/>
</dbReference>
<dbReference type="PANTHER" id="PTHR46948:SF1">
    <property type="entry name" value="RIBONUCLEASE P PROTEIN SUBUNIT P38"/>
    <property type="match status" value="1"/>
</dbReference>
<gene>
    <name evidence="3" type="ORF">Fcan01_07271</name>
    <name evidence="2" type="ORF">Fcan01_07274</name>
</gene>
<keyword evidence="4" id="KW-1185">Reference proteome</keyword>
<proteinExistence type="predicted"/>
<dbReference type="Proteomes" id="UP000198287">
    <property type="component" value="Unassembled WGS sequence"/>
</dbReference>
<name>A0A226EH09_FOLCA</name>
<comment type="caution">
    <text evidence="3">The sequence shown here is derived from an EMBL/GenBank/DDBJ whole genome shotgun (WGS) entry which is preliminary data.</text>
</comment>
<evidence type="ECO:0000256" key="1">
    <source>
        <dbReference type="SAM" id="MobiDB-lite"/>
    </source>
</evidence>
<dbReference type="GO" id="GO:0005655">
    <property type="term" value="C:nucleolar ribonuclease P complex"/>
    <property type="evidence" value="ECO:0007669"/>
    <property type="project" value="InterPro"/>
</dbReference>
<evidence type="ECO:0000313" key="4">
    <source>
        <dbReference type="Proteomes" id="UP000198287"/>
    </source>
</evidence>
<dbReference type="OrthoDB" id="20109at2759"/>
<dbReference type="GO" id="GO:0004526">
    <property type="term" value="F:ribonuclease P activity"/>
    <property type="evidence" value="ECO:0007669"/>
    <property type="project" value="TreeGrafter"/>
</dbReference>
<dbReference type="InterPro" id="IPR042848">
    <property type="entry name" value="Rpp38"/>
</dbReference>
<feature type="compositionally biased region" description="Polar residues" evidence="1">
    <location>
        <begin position="1"/>
        <end position="14"/>
    </location>
</feature>
<reference evidence="3 4" key="1">
    <citation type="submission" date="2015-12" db="EMBL/GenBank/DDBJ databases">
        <title>The genome of Folsomia candida.</title>
        <authorList>
            <person name="Faddeeva A."/>
            <person name="Derks M.F."/>
            <person name="Anvar Y."/>
            <person name="Smit S."/>
            <person name="Van Straalen N."/>
            <person name="Roelofs D."/>
        </authorList>
    </citation>
    <scope>NUCLEOTIDE SEQUENCE [LARGE SCALE GENOMIC DNA]</scope>
    <source>
        <strain evidence="3 4">VU population</strain>
        <tissue evidence="3">Whole body</tissue>
    </source>
</reference>
<dbReference type="InterPro" id="IPR029064">
    <property type="entry name" value="Ribosomal_eL30-like_sf"/>
</dbReference>
<evidence type="ECO:0000313" key="2">
    <source>
        <dbReference type="EMBL" id="OXA56910.1"/>
    </source>
</evidence>
<dbReference type="GO" id="GO:0001682">
    <property type="term" value="P:tRNA 5'-leader removal"/>
    <property type="evidence" value="ECO:0007669"/>
    <property type="project" value="InterPro"/>
</dbReference>
<dbReference type="PANTHER" id="PTHR46948">
    <property type="entry name" value="RIBONUCLEASE P PROTEIN SUBUNIT P38"/>
    <property type="match status" value="1"/>
</dbReference>
<protein>
    <submittedName>
        <fullName evidence="3">Ribonuclease P protein subunit p38</fullName>
    </submittedName>
</protein>
<sequence>MDQTEPTEVQILSKTKQRRSLGETKKREKSNRKPSRTAVVVPGDLAWPDVDDAISQEVLSTIERTMQCLKIPKRQCPLNEIKSVPKLQRSEFRRKWVAEHALQAGYDVSSYILKRSEIAIGVNCCSMNMETGQLAGLIIEKNVDPQIITKLLVPIAHTKRVPAISLSGLSAAFEKACGIKCIALGLKTMCTSPKSEFHTLLELVKEHGPLDANQVNQRAAALEERLLGGLARSQFLRQTSPSLPSSCANDTGNLVLLEGPVVATSNDTTSTTLPVQFSIEDEIAKYELKKDLEKAKRENQLPAEATFIPPKIRKTTPH</sequence>
<dbReference type="Gene3D" id="3.30.1330.30">
    <property type="match status" value="1"/>
</dbReference>
<dbReference type="EMBL" id="LNIX01000003">
    <property type="protein sequence ID" value="OXA56910.1"/>
    <property type="molecule type" value="Genomic_DNA"/>
</dbReference>
<dbReference type="GO" id="GO:0033204">
    <property type="term" value="F:ribonuclease P RNA binding"/>
    <property type="evidence" value="ECO:0007669"/>
    <property type="project" value="TreeGrafter"/>
</dbReference>
<organism evidence="3 4">
    <name type="scientific">Folsomia candida</name>
    <name type="common">Springtail</name>
    <dbReference type="NCBI Taxonomy" id="158441"/>
    <lineage>
        <taxon>Eukaryota</taxon>
        <taxon>Metazoa</taxon>
        <taxon>Ecdysozoa</taxon>
        <taxon>Arthropoda</taxon>
        <taxon>Hexapoda</taxon>
        <taxon>Collembola</taxon>
        <taxon>Entomobryomorpha</taxon>
        <taxon>Isotomoidea</taxon>
        <taxon>Isotomidae</taxon>
        <taxon>Proisotominae</taxon>
        <taxon>Folsomia</taxon>
    </lineage>
</organism>
<dbReference type="EMBL" id="LNIX01000003">
    <property type="protein sequence ID" value="OXA56915.1"/>
    <property type="molecule type" value="Genomic_DNA"/>
</dbReference>
<dbReference type="AlphaFoldDB" id="A0A226EH09"/>
<dbReference type="GO" id="GO:0001650">
    <property type="term" value="C:fibrillar center"/>
    <property type="evidence" value="ECO:0007669"/>
    <property type="project" value="TreeGrafter"/>
</dbReference>